<comment type="caution">
    <text evidence="2">The sequence shown here is derived from an EMBL/GenBank/DDBJ whole genome shotgun (WGS) entry which is preliminary data.</text>
</comment>
<sequence length="111" mass="12486">MKGVALSSLLFFGFFAGIMVWSSWILTMGSDTTTNDMWSNWAFVAQIVVTSTFLMLILLYNIATNTVLYLYCKAIHGCLLNICCPCYIAPCSTFFFHILLIRKESALMITS</sequence>
<name>A0AAE1N686_9FABA</name>
<keyword evidence="3" id="KW-1185">Reference proteome</keyword>
<dbReference type="AlphaFoldDB" id="A0AAE1N686"/>
<gene>
    <name evidence="2" type="ORF">QN277_000509</name>
</gene>
<accession>A0AAE1N686</accession>
<dbReference type="EMBL" id="JAWXYG010000001">
    <property type="protein sequence ID" value="KAK4283572.1"/>
    <property type="molecule type" value="Genomic_DNA"/>
</dbReference>
<keyword evidence="1" id="KW-1133">Transmembrane helix</keyword>
<reference evidence="2" key="1">
    <citation type="submission" date="2023-10" db="EMBL/GenBank/DDBJ databases">
        <title>Chromosome-level genome of the transformable northern wattle, Acacia crassicarpa.</title>
        <authorList>
            <person name="Massaro I."/>
            <person name="Sinha N.R."/>
            <person name="Poethig S."/>
            <person name="Leichty A.R."/>
        </authorList>
    </citation>
    <scope>NUCLEOTIDE SEQUENCE</scope>
    <source>
        <strain evidence="2">Acra3RX</strain>
        <tissue evidence="2">Leaf</tissue>
    </source>
</reference>
<proteinExistence type="predicted"/>
<protein>
    <submittedName>
        <fullName evidence="2">Uncharacterized protein</fullName>
    </submittedName>
</protein>
<evidence type="ECO:0000313" key="2">
    <source>
        <dbReference type="EMBL" id="KAK4283572.1"/>
    </source>
</evidence>
<keyword evidence="1" id="KW-0812">Transmembrane</keyword>
<dbReference type="Proteomes" id="UP001293593">
    <property type="component" value="Unassembled WGS sequence"/>
</dbReference>
<feature type="transmembrane region" description="Helical" evidence="1">
    <location>
        <begin position="38"/>
        <end position="62"/>
    </location>
</feature>
<feature type="transmembrane region" description="Helical" evidence="1">
    <location>
        <begin position="6"/>
        <end position="26"/>
    </location>
</feature>
<organism evidence="2 3">
    <name type="scientific">Acacia crassicarpa</name>
    <name type="common">northern wattle</name>
    <dbReference type="NCBI Taxonomy" id="499986"/>
    <lineage>
        <taxon>Eukaryota</taxon>
        <taxon>Viridiplantae</taxon>
        <taxon>Streptophyta</taxon>
        <taxon>Embryophyta</taxon>
        <taxon>Tracheophyta</taxon>
        <taxon>Spermatophyta</taxon>
        <taxon>Magnoliopsida</taxon>
        <taxon>eudicotyledons</taxon>
        <taxon>Gunneridae</taxon>
        <taxon>Pentapetalae</taxon>
        <taxon>rosids</taxon>
        <taxon>fabids</taxon>
        <taxon>Fabales</taxon>
        <taxon>Fabaceae</taxon>
        <taxon>Caesalpinioideae</taxon>
        <taxon>mimosoid clade</taxon>
        <taxon>Acacieae</taxon>
        <taxon>Acacia</taxon>
    </lineage>
</organism>
<keyword evidence="1" id="KW-0472">Membrane</keyword>
<feature type="transmembrane region" description="Helical" evidence="1">
    <location>
        <begin position="74"/>
        <end position="101"/>
    </location>
</feature>
<evidence type="ECO:0000313" key="3">
    <source>
        <dbReference type="Proteomes" id="UP001293593"/>
    </source>
</evidence>
<evidence type="ECO:0000256" key="1">
    <source>
        <dbReference type="SAM" id="Phobius"/>
    </source>
</evidence>